<dbReference type="InterPro" id="IPR013785">
    <property type="entry name" value="Aldolase_TIM"/>
</dbReference>
<gene>
    <name evidence="11" type="primary">fni</name>
    <name evidence="13" type="ORF">SAMN04487959_10235</name>
</gene>
<dbReference type="RefSeq" id="WP_092843119.1">
    <property type="nucleotide sequence ID" value="NZ_FOPY01000002.1"/>
</dbReference>
<dbReference type="InterPro" id="IPR000262">
    <property type="entry name" value="FMN-dep_DH"/>
</dbReference>
<keyword evidence="4 11" id="KW-0288">FMN</keyword>
<dbReference type="AlphaFoldDB" id="A0A1I2YNG3"/>
<keyword evidence="14" id="KW-1185">Reference proteome</keyword>
<dbReference type="SUPFAM" id="SSF51395">
    <property type="entry name" value="FMN-linked oxidoreductases"/>
    <property type="match status" value="1"/>
</dbReference>
<keyword evidence="6 11" id="KW-0460">Magnesium</keyword>
<protein>
    <recommendedName>
        <fullName evidence="11">Isopentenyl-diphosphate delta-isomerase</fullName>
        <shortName evidence="11">IPP isomerase</shortName>
        <ecNumber evidence="11">5.3.3.2</ecNumber>
    </recommendedName>
    <alternativeName>
        <fullName evidence="11">Isopentenyl diphosphate:dimethylallyl diphosphate isomerase</fullName>
    </alternativeName>
    <alternativeName>
        <fullName evidence="11">Isopentenyl pyrophosphate isomerase</fullName>
    </alternativeName>
    <alternativeName>
        <fullName evidence="11">Type 2 isopentenyl diphosphate isomerase</fullName>
        <shortName evidence="11">IDI-2</shortName>
    </alternativeName>
</protein>
<dbReference type="EC" id="5.3.3.2" evidence="11"/>
<feature type="binding site" evidence="11">
    <location>
        <position position="224"/>
    </location>
    <ligand>
        <name>FMN</name>
        <dbReference type="ChEBI" id="CHEBI:58210"/>
    </ligand>
</feature>
<evidence type="ECO:0000313" key="14">
    <source>
        <dbReference type="Proteomes" id="UP000199040"/>
    </source>
</evidence>
<evidence type="ECO:0000256" key="6">
    <source>
        <dbReference type="ARBA" id="ARBA00022842"/>
    </source>
</evidence>
<feature type="binding site" evidence="11">
    <location>
        <begin position="274"/>
        <end position="276"/>
    </location>
    <ligand>
        <name>FMN</name>
        <dbReference type="ChEBI" id="CHEBI:58210"/>
    </ligand>
</feature>
<name>A0A1I2YNG3_9GAMM</name>
<sequence>MADGDLVNRKNDHLDIVLDDRRALSPGQTGFSRYQFLHCALPQLHLDDIDLSTPLLGKTLQAPFLISSMTGGAARAKAINHHLAEAAEALGIALAIGSQRVALQSGSDHGLTRDLRQLAPSIPLLGNIGAAQLVERDGIDWARRAVEMIGADALIVHLNPLQEAVQAGGDRDWRGILEAIEYLVTVLDVPVVIKEVGAGISASVARSLVDAGVAVIDVAGAGGTSWAAVEAERSPDEASRKVAMAFAGWGIPTALALQSVRHALPDTPLIASGGIRDGVDAAKAIRLGADAVGQAAAVLQSATQSTQAVIDHFEMVIHQLRIACFCTGSADLAALRRAELVDLQDPALGSLHG</sequence>
<evidence type="ECO:0000256" key="9">
    <source>
        <dbReference type="ARBA" id="ARBA00023235"/>
    </source>
</evidence>
<reference evidence="13 14" key="1">
    <citation type="submission" date="2016-10" db="EMBL/GenBank/DDBJ databases">
        <authorList>
            <person name="de Groot N.N."/>
        </authorList>
    </citation>
    <scope>NUCLEOTIDE SEQUENCE [LARGE SCALE GENOMIC DNA]</scope>
    <source>
        <strain evidence="13 14">CGMCC 1.6848</strain>
    </source>
</reference>
<dbReference type="GO" id="GO:0004452">
    <property type="term" value="F:isopentenyl-diphosphate delta-isomerase activity"/>
    <property type="evidence" value="ECO:0007669"/>
    <property type="project" value="UniProtKB-UniRule"/>
</dbReference>
<dbReference type="GO" id="GO:0010181">
    <property type="term" value="F:FMN binding"/>
    <property type="evidence" value="ECO:0007669"/>
    <property type="project" value="UniProtKB-UniRule"/>
</dbReference>
<feature type="binding site" evidence="11">
    <location>
        <position position="163"/>
    </location>
    <ligand>
        <name>Mg(2+)</name>
        <dbReference type="ChEBI" id="CHEBI:18420"/>
    </ligand>
</feature>
<evidence type="ECO:0000256" key="5">
    <source>
        <dbReference type="ARBA" id="ARBA00022723"/>
    </source>
</evidence>
<feature type="domain" description="FMN-dependent dehydrogenase" evidence="12">
    <location>
        <begin position="178"/>
        <end position="339"/>
    </location>
</feature>
<evidence type="ECO:0000256" key="10">
    <source>
        <dbReference type="ARBA" id="ARBA00025810"/>
    </source>
</evidence>
<dbReference type="GO" id="GO:0070402">
    <property type="term" value="F:NADPH binding"/>
    <property type="evidence" value="ECO:0007669"/>
    <property type="project" value="UniProtKB-UniRule"/>
</dbReference>
<accession>A0A1I2YNG3</accession>
<feature type="binding site" evidence="11">
    <location>
        <begin position="98"/>
        <end position="100"/>
    </location>
    <ligand>
        <name>substrate</name>
    </ligand>
</feature>
<keyword evidence="3 11" id="KW-0285">Flavoprotein</keyword>
<dbReference type="GO" id="GO:0008299">
    <property type="term" value="P:isoprenoid biosynthetic process"/>
    <property type="evidence" value="ECO:0007669"/>
    <property type="project" value="UniProtKB-UniRule"/>
</dbReference>
<comment type="cofactor">
    <cofactor evidence="11">
        <name>Mg(2+)</name>
        <dbReference type="ChEBI" id="CHEBI:18420"/>
    </cofactor>
</comment>
<feature type="binding site" evidence="11">
    <location>
        <begin position="68"/>
        <end position="70"/>
    </location>
    <ligand>
        <name>FMN</name>
        <dbReference type="ChEBI" id="CHEBI:58210"/>
    </ligand>
</feature>
<dbReference type="GO" id="GO:0016491">
    <property type="term" value="F:oxidoreductase activity"/>
    <property type="evidence" value="ECO:0007669"/>
    <property type="project" value="InterPro"/>
</dbReference>
<evidence type="ECO:0000256" key="3">
    <source>
        <dbReference type="ARBA" id="ARBA00022630"/>
    </source>
</evidence>
<keyword evidence="8 11" id="KW-0414">Isoprene biosynthesis</keyword>
<keyword evidence="5 11" id="KW-0479">Metal-binding</keyword>
<keyword evidence="7 11" id="KW-0521">NADP</keyword>
<dbReference type="PANTHER" id="PTHR43665">
    <property type="entry name" value="ISOPENTENYL-DIPHOSPHATE DELTA-ISOMERASE"/>
    <property type="match status" value="1"/>
</dbReference>
<evidence type="ECO:0000259" key="12">
    <source>
        <dbReference type="Pfam" id="PF01070"/>
    </source>
</evidence>
<evidence type="ECO:0000256" key="11">
    <source>
        <dbReference type="HAMAP-Rule" id="MF_00354"/>
    </source>
</evidence>
<proteinExistence type="inferred from homology"/>
<dbReference type="NCBIfam" id="TIGR02151">
    <property type="entry name" value="IPP_isom_2"/>
    <property type="match status" value="1"/>
</dbReference>
<dbReference type="Pfam" id="PF01070">
    <property type="entry name" value="FMN_dh"/>
    <property type="match status" value="2"/>
</dbReference>
<evidence type="ECO:0000256" key="1">
    <source>
        <dbReference type="ARBA" id="ARBA00001917"/>
    </source>
</evidence>
<comment type="cofactor">
    <cofactor evidence="11">
        <name>NADPH</name>
        <dbReference type="ChEBI" id="CHEBI:57783"/>
    </cofactor>
</comment>
<comment type="subcellular location">
    <subcellularLocation>
        <location evidence="11">Cytoplasm</location>
    </subcellularLocation>
</comment>
<feature type="domain" description="FMN-dependent dehydrogenase" evidence="12">
    <location>
        <begin position="12"/>
        <end position="98"/>
    </location>
</feature>
<dbReference type="SMART" id="SM01240">
    <property type="entry name" value="IMPDH"/>
    <property type="match status" value="1"/>
</dbReference>
<dbReference type="EMBL" id="FOPY01000002">
    <property type="protein sequence ID" value="SFH27087.1"/>
    <property type="molecule type" value="Genomic_DNA"/>
</dbReference>
<evidence type="ECO:0000256" key="8">
    <source>
        <dbReference type="ARBA" id="ARBA00023229"/>
    </source>
</evidence>
<comment type="function">
    <text evidence="11">Involved in the biosynthesis of isoprenoids. Catalyzes the 1,3-allylic rearrangement of the homoallylic substrate isopentenyl (IPP) to its allylic isomer, dimethylallyl diphosphate (DMAPP).</text>
</comment>
<feature type="binding site" evidence="11">
    <location>
        <position position="98"/>
    </location>
    <ligand>
        <name>FMN</name>
        <dbReference type="ChEBI" id="CHEBI:58210"/>
    </ligand>
</feature>
<keyword evidence="9 11" id="KW-0413">Isomerase</keyword>
<feature type="binding site" evidence="11">
    <location>
        <position position="127"/>
    </location>
    <ligand>
        <name>FMN</name>
        <dbReference type="ChEBI" id="CHEBI:58210"/>
    </ligand>
</feature>
<dbReference type="CDD" id="cd02811">
    <property type="entry name" value="IDI-2_FMN"/>
    <property type="match status" value="1"/>
</dbReference>
<comment type="subunit">
    <text evidence="10 11">Homooctamer. Dimer of tetramers.</text>
</comment>
<dbReference type="InterPro" id="IPR011179">
    <property type="entry name" value="IPdP_isomerase"/>
</dbReference>
<comment type="cofactor">
    <cofactor evidence="1 11">
        <name>FMN</name>
        <dbReference type="ChEBI" id="CHEBI:58210"/>
    </cofactor>
</comment>
<keyword evidence="2 11" id="KW-0963">Cytoplasm</keyword>
<feature type="binding site" evidence="11">
    <location>
        <begin position="295"/>
        <end position="296"/>
    </location>
    <ligand>
        <name>FMN</name>
        <dbReference type="ChEBI" id="CHEBI:58210"/>
    </ligand>
</feature>
<dbReference type="GO" id="GO:0005737">
    <property type="term" value="C:cytoplasm"/>
    <property type="evidence" value="ECO:0007669"/>
    <property type="project" value="UniProtKB-SubCell"/>
</dbReference>
<dbReference type="STRING" id="442341.SAMN04487959_10235"/>
<feature type="binding site" evidence="11">
    <location>
        <position position="67"/>
    </location>
    <ligand>
        <name>FMN</name>
        <dbReference type="ChEBI" id="CHEBI:58210"/>
    </ligand>
</feature>
<dbReference type="Proteomes" id="UP000199040">
    <property type="component" value="Unassembled WGS sequence"/>
</dbReference>
<feature type="binding site" evidence="11">
    <location>
        <begin position="9"/>
        <end position="10"/>
    </location>
    <ligand>
        <name>substrate</name>
    </ligand>
</feature>
<evidence type="ECO:0000313" key="13">
    <source>
        <dbReference type="EMBL" id="SFH27087.1"/>
    </source>
</evidence>
<comment type="similarity">
    <text evidence="11">Belongs to the IPP isomerase type 2 family.</text>
</comment>
<comment type="catalytic activity">
    <reaction evidence="11">
        <text>isopentenyl diphosphate = dimethylallyl diphosphate</text>
        <dbReference type="Rhea" id="RHEA:23284"/>
        <dbReference type="ChEBI" id="CHEBI:57623"/>
        <dbReference type="ChEBI" id="CHEBI:128769"/>
        <dbReference type="EC" id="5.3.3.2"/>
    </reaction>
</comment>
<dbReference type="GO" id="GO:0000287">
    <property type="term" value="F:magnesium ion binding"/>
    <property type="evidence" value="ECO:0007669"/>
    <property type="project" value="UniProtKB-UniRule"/>
</dbReference>
<comment type="caution">
    <text evidence="11">Lacks conserved residue(s) required for the propagation of feature annotation.</text>
</comment>
<dbReference type="HAMAP" id="MF_00354">
    <property type="entry name" value="Idi_2"/>
    <property type="match status" value="1"/>
</dbReference>
<feature type="binding site" evidence="11">
    <location>
        <position position="194"/>
    </location>
    <ligand>
        <name>FMN</name>
        <dbReference type="ChEBI" id="CHEBI:58210"/>
    </ligand>
</feature>
<feature type="binding site" evidence="11">
    <location>
        <position position="162"/>
    </location>
    <ligand>
        <name>substrate</name>
    </ligand>
</feature>
<evidence type="ECO:0000256" key="7">
    <source>
        <dbReference type="ARBA" id="ARBA00022857"/>
    </source>
</evidence>
<dbReference type="Gene3D" id="3.20.20.70">
    <property type="entry name" value="Aldolase class I"/>
    <property type="match status" value="1"/>
</dbReference>
<evidence type="ECO:0000256" key="4">
    <source>
        <dbReference type="ARBA" id="ARBA00022643"/>
    </source>
</evidence>
<dbReference type="PANTHER" id="PTHR43665:SF1">
    <property type="entry name" value="ISOPENTENYL-DIPHOSPHATE DELTA-ISOMERASE"/>
    <property type="match status" value="1"/>
</dbReference>
<dbReference type="PIRSF" id="PIRSF003314">
    <property type="entry name" value="IPP_isomerase"/>
    <property type="match status" value="1"/>
</dbReference>
<organism evidence="13 14">
    <name type="scientific">Modicisalibacter xianhensis</name>
    <dbReference type="NCBI Taxonomy" id="442341"/>
    <lineage>
        <taxon>Bacteria</taxon>
        <taxon>Pseudomonadati</taxon>
        <taxon>Pseudomonadota</taxon>
        <taxon>Gammaproteobacteria</taxon>
        <taxon>Oceanospirillales</taxon>
        <taxon>Halomonadaceae</taxon>
        <taxon>Modicisalibacter</taxon>
    </lineage>
</organism>
<evidence type="ECO:0000256" key="2">
    <source>
        <dbReference type="ARBA" id="ARBA00022490"/>
    </source>
</evidence>